<keyword evidence="2" id="KW-1185">Reference proteome</keyword>
<comment type="caution">
    <text evidence="1">The sequence shown here is derived from an EMBL/GenBank/DDBJ whole genome shotgun (WGS) entry which is preliminary data.</text>
</comment>
<dbReference type="EMBL" id="JAUEOZ010000002">
    <property type="protein sequence ID" value="MDN2482837.1"/>
    <property type="molecule type" value="Genomic_DNA"/>
</dbReference>
<accession>A0ABT7Y4B1</accession>
<name>A0ABT7Y4B1_9VIBR</name>
<gene>
    <name evidence="1" type="ORF">QWJ08_15965</name>
</gene>
<sequence length="603" mass="68000">MKKNTIATLLVSSLILTGCGSDSNSPSSPEPIDSISGLASYGGAIKGEVTFNVGALSASEWDGEIKVFDSGEFEIENASEFVYPVLLRIEGTRGIQSTSEYSILFDDSESRINLSPLTRLVIGRVAQVDADVVFDNFEAYQSKFTRQAIAEAQMELVQIIKPLLDAANIEQDIDLFTSSYLADFRHLDSVLSTLDVKYKSGEATITYAPNVSYSVILPYDESWQGLSLVPSDSDGEKLSQDLSVIHSAKQILEAMILLKDDKEQFESFLSPQAHWFGQSADMLHESYFDVLPAEKDPTISRYRDLVILDSVPEEQRYLLGYTTAFEASTVSSVARDQAWFEYVDGELKFLGDDQPFPTSFYALYKLNYAPDDYGWTGQKEFSWVFETTGFLSKSHCTVDLDRGEWRWSSPEFMESLPDLSDVFEGLQYVSITLPSQQTVKLNKIYRDPSDENCHLVDEINVLSPLLDGYHINLNTMEISENQSYTATFVYDDAVLNKVIQLTQPPEHEPMMLDYVAELVEVDGRKDTFYYDWERESDFVVEGDLYVYFPEHVGVGHRINIEAGKTEVSEKTNADVNRIFHSAFDPYGRVITNYYIGKGQEPLN</sequence>
<proteinExistence type="predicted"/>
<evidence type="ECO:0008006" key="3">
    <source>
        <dbReference type="Google" id="ProtNLM"/>
    </source>
</evidence>
<dbReference type="PROSITE" id="PS51257">
    <property type="entry name" value="PROKAR_LIPOPROTEIN"/>
    <property type="match status" value="1"/>
</dbReference>
<evidence type="ECO:0000313" key="2">
    <source>
        <dbReference type="Proteomes" id="UP001169719"/>
    </source>
</evidence>
<dbReference type="Proteomes" id="UP001169719">
    <property type="component" value="Unassembled WGS sequence"/>
</dbReference>
<evidence type="ECO:0000313" key="1">
    <source>
        <dbReference type="EMBL" id="MDN2482837.1"/>
    </source>
</evidence>
<reference evidence="1" key="1">
    <citation type="submission" date="2024-05" db="EMBL/GenBank/DDBJ databases">
        <title>Genome Sequences of Four Agar- Degrading Marine Bacteria.</title>
        <authorList>
            <person name="Phillips E.K."/>
            <person name="Shaffer J.C."/>
            <person name="Henson M.W."/>
            <person name="Temperton B."/>
            <person name="Thrash C.J."/>
            <person name="Martin M.O."/>
        </authorList>
    </citation>
    <scope>NUCLEOTIDE SEQUENCE</scope>
    <source>
        <strain evidence="1">EKP203</strain>
    </source>
</reference>
<dbReference type="RefSeq" id="WP_289962888.1">
    <property type="nucleotide sequence ID" value="NZ_JAUEOZ010000002.1"/>
</dbReference>
<protein>
    <recommendedName>
        <fullName evidence="3">Lipoprotein</fullName>
    </recommendedName>
</protein>
<organism evidence="1 2">
    <name type="scientific">Vibrio agarivorans</name>
    <dbReference type="NCBI Taxonomy" id="153622"/>
    <lineage>
        <taxon>Bacteria</taxon>
        <taxon>Pseudomonadati</taxon>
        <taxon>Pseudomonadota</taxon>
        <taxon>Gammaproteobacteria</taxon>
        <taxon>Vibrionales</taxon>
        <taxon>Vibrionaceae</taxon>
        <taxon>Vibrio</taxon>
    </lineage>
</organism>